<dbReference type="EMBL" id="BTSY01000002">
    <property type="protein sequence ID" value="GMT16618.1"/>
    <property type="molecule type" value="Genomic_DNA"/>
</dbReference>
<evidence type="ECO:0000313" key="4">
    <source>
        <dbReference type="Proteomes" id="UP001432322"/>
    </source>
</evidence>
<evidence type="ECO:0000313" key="3">
    <source>
        <dbReference type="EMBL" id="GMT16618.1"/>
    </source>
</evidence>
<feature type="non-terminal residue" evidence="3">
    <location>
        <position position="1"/>
    </location>
</feature>
<evidence type="ECO:0000256" key="1">
    <source>
        <dbReference type="SAM" id="MobiDB-lite"/>
    </source>
</evidence>
<protein>
    <submittedName>
        <fullName evidence="3">Uncharacterized protein</fullName>
    </submittedName>
</protein>
<organism evidence="3 4">
    <name type="scientific">Pristionchus fissidentatus</name>
    <dbReference type="NCBI Taxonomy" id="1538716"/>
    <lineage>
        <taxon>Eukaryota</taxon>
        <taxon>Metazoa</taxon>
        <taxon>Ecdysozoa</taxon>
        <taxon>Nematoda</taxon>
        <taxon>Chromadorea</taxon>
        <taxon>Rhabditida</taxon>
        <taxon>Rhabditina</taxon>
        <taxon>Diplogasteromorpha</taxon>
        <taxon>Diplogasteroidea</taxon>
        <taxon>Neodiplogasteridae</taxon>
        <taxon>Pristionchus</taxon>
    </lineage>
</organism>
<gene>
    <name evidence="3" type="ORF">PFISCL1PPCAC_7915</name>
</gene>
<feature type="chain" id="PRO_5043316187" evidence="2">
    <location>
        <begin position="25"/>
        <end position="86"/>
    </location>
</feature>
<dbReference type="Proteomes" id="UP001432322">
    <property type="component" value="Unassembled WGS sequence"/>
</dbReference>
<feature type="region of interest" description="Disordered" evidence="1">
    <location>
        <begin position="56"/>
        <end position="86"/>
    </location>
</feature>
<name>A0AAV5VEH6_9BILA</name>
<sequence>VINIALICTITVLVLACIVPLVICYFGCICTCCCSCCDKKAPLTEKKKDGDSVLYSVRSTRSQSNSGGSNPRSKKSRATAPERSLS</sequence>
<dbReference type="AlphaFoldDB" id="A0AAV5VEH6"/>
<proteinExistence type="predicted"/>
<comment type="caution">
    <text evidence="3">The sequence shown here is derived from an EMBL/GenBank/DDBJ whole genome shotgun (WGS) entry which is preliminary data.</text>
</comment>
<accession>A0AAV5VEH6</accession>
<feature type="compositionally biased region" description="Polar residues" evidence="1">
    <location>
        <begin position="57"/>
        <end position="71"/>
    </location>
</feature>
<keyword evidence="4" id="KW-1185">Reference proteome</keyword>
<reference evidence="3" key="1">
    <citation type="submission" date="2023-10" db="EMBL/GenBank/DDBJ databases">
        <title>Genome assembly of Pristionchus species.</title>
        <authorList>
            <person name="Yoshida K."/>
            <person name="Sommer R.J."/>
        </authorList>
    </citation>
    <scope>NUCLEOTIDE SEQUENCE</scope>
    <source>
        <strain evidence="3">RS5133</strain>
    </source>
</reference>
<evidence type="ECO:0000256" key="2">
    <source>
        <dbReference type="SAM" id="SignalP"/>
    </source>
</evidence>
<keyword evidence="2" id="KW-0732">Signal</keyword>
<feature type="signal peptide" evidence="2">
    <location>
        <begin position="1"/>
        <end position="24"/>
    </location>
</feature>